<evidence type="ECO:0000259" key="4">
    <source>
        <dbReference type="Pfam" id="PF12708"/>
    </source>
</evidence>
<feature type="chain" id="PRO_5032403152" description="Gluconolaconase" evidence="2">
    <location>
        <begin position="29"/>
        <end position="1014"/>
    </location>
</feature>
<dbReference type="InterPro" id="IPR011050">
    <property type="entry name" value="Pectin_lyase_fold/virulence"/>
</dbReference>
<dbReference type="Gene3D" id="2.160.20.10">
    <property type="entry name" value="Single-stranded right-handed beta-helix, Pectin lyase-like"/>
    <property type="match status" value="2"/>
</dbReference>
<feature type="domain" description="Rhamnogalacturonase A/B/Epimerase-like pectate lyase" evidence="4">
    <location>
        <begin position="49"/>
        <end position="296"/>
    </location>
</feature>
<name>A0A840YT33_9SPHN</name>
<feature type="signal peptide" evidence="2">
    <location>
        <begin position="1"/>
        <end position="28"/>
    </location>
</feature>
<reference evidence="5 6" key="1">
    <citation type="submission" date="2020-08" db="EMBL/GenBank/DDBJ databases">
        <title>Genomic Encyclopedia of Type Strains, Phase IV (KMG-IV): sequencing the most valuable type-strain genomes for metagenomic binning, comparative biology and taxonomic classification.</title>
        <authorList>
            <person name="Goeker M."/>
        </authorList>
    </citation>
    <scope>NUCLEOTIDE SEQUENCE [LARGE SCALE GENOMIC DNA]</scope>
    <source>
        <strain evidence="5 6">DSM 26736</strain>
    </source>
</reference>
<dbReference type="GO" id="GO:0016787">
    <property type="term" value="F:hydrolase activity"/>
    <property type="evidence" value="ECO:0007669"/>
    <property type="project" value="UniProtKB-KW"/>
</dbReference>
<evidence type="ECO:0008006" key="7">
    <source>
        <dbReference type="Google" id="ProtNLM"/>
    </source>
</evidence>
<dbReference type="RefSeq" id="WP_184091714.1">
    <property type="nucleotide sequence ID" value="NZ_JACIJF010000028.1"/>
</dbReference>
<sequence>MIAISGARPSFLAVASLLLAGVATPALAASGSTSVYATAPADPRAVTVSAPRDGVADASAAIQQAIDAVAAKGGGGIVFLPEGRYRISRTIYMWPGVRLFGVGRKRPVFVLAPNTPGFQRGVGSMIFFTGNKPDASVSARPVPVPPPTSVPFNPNIGDANSGTFYSAMTNVDFQIGEGNPAATAVRSHTAQHTFLSHMDFNLGSALAGVYQVGNIGQDLRFFGGRYGILAEKTSPAWQYTLLDSTFEGQRDAAIREHEAGLTLVNTVFRNVPVGIEIDRGYGDWLWGKDVRFENVARAGVIISNEGNAYTQVGFDNAVSTGTPVFARFRDSGRTVTGPAARYRVREFTYGLHVPSLGATGTFATKTDAAPLSGKDRRRAPAIRALPPVSQWTNVRDLGVKGDNAADDTATIQRAIDSRRVLYFPAGFYKVSDTLKLRADTVLIGLHPSMTQIVLAEDSPAYRGFGSPRAMIESAKGGAAIVSGLGLFTGGSNPRATALLWRAGERSLVDDVKFQGGHGTFLADGSRFDPYNANHTADQDPVKRWDGQYASLWVTDGGGGTFNQLWTPNTYSQAGLYVTNTSTPGYVYQMSAEHHRRAEIVLDGVRNWEFLAPQTEEEAGESRDAVALEVRNSRDILFANLHAYRVTRSLQPAPSAVLLYGSTNIRFRNVHVNAESGFATCDANGCGTYLRASKYPYENAITDVTRGTQVREREFAVLDVNDAPAPAPTASLTPVKMLSEGFYSLGGGAVDSAGKLYFIDRYFHRIHGWSEKEGLSIVADAPLDPVNLAVDRSGNLMVLSSAGAATTVYGIDPSKPQDVRVITPTANRAAASVALPASFWNNGEFRDQYDPARDQFVTLEEMFARDMAVPKAQEYRSPDGSLILPAFRVWQQRPADHIGWRFSDTLDTYGFVTGKVGSRIYIANGSEDRTYSGLLGAGGAVTDLKPFASRGGEGVAMGPDGRVYVANGQIFVYGADGQEQGRIDVPQRPLQLLFGGPDGRTLFILTHKALFSARP</sequence>
<accession>A0A840YT33</accession>
<dbReference type="AlphaFoldDB" id="A0A840YT33"/>
<dbReference type="Proteomes" id="UP000527143">
    <property type="component" value="Unassembled WGS sequence"/>
</dbReference>
<dbReference type="Pfam" id="PF08450">
    <property type="entry name" value="SGL"/>
    <property type="match status" value="1"/>
</dbReference>
<evidence type="ECO:0000259" key="3">
    <source>
        <dbReference type="Pfam" id="PF08450"/>
    </source>
</evidence>
<evidence type="ECO:0000313" key="5">
    <source>
        <dbReference type="EMBL" id="MBB5712866.1"/>
    </source>
</evidence>
<dbReference type="Gene3D" id="2.120.10.30">
    <property type="entry name" value="TolB, C-terminal domain"/>
    <property type="match status" value="2"/>
</dbReference>
<keyword evidence="6" id="KW-1185">Reference proteome</keyword>
<evidence type="ECO:0000256" key="2">
    <source>
        <dbReference type="SAM" id="SignalP"/>
    </source>
</evidence>
<dbReference type="InterPro" id="IPR013658">
    <property type="entry name" value="SGL"/>
</dbReference>
<dbReference type="EMBL" id="JACIJF010000028">
    <property type="protein sequence ID" value="MBB5712866.1"/>
    <property type="molecule type" value="Genomic_DNA"/>
</dbReference>
<keyword evidence="1" id="KW-0378">Hydrolase</keyword>
<dbReference type="InterPro" id="IPR011042">
    <property type="entry name" value="6-blade_b-propeller_TolB-like"/>
</dbReference>
<dbReference type="InterPro" id="IPR051262">
    <property type="entry name" value="SMP-30/CGR1_Lactonase"/>
</dbReference>
<dbReference type="SUPFAM" id="SSF51126">
    <property type="entry name" value="Pectin lyase-like"/>
    <property type="match status" value="2"/>
</dbReference>
<keyword evidence="2" id="KW-0732">Signal</keyword>
<dbReference type="SUPFAM" id="SSF63829">
    <property type="entry name" value="Calcium-dependent phosphotriesterase"/>
    <property type="match status" value="1"/>
</dbReference>
<organism evidence="5 6">
    <name type="scientific">Sphingomonas xinjiangensis</name>
    <dbReference type="NCBI Taxonomy" id="643568"/>
    <lineage>
        <taxon>Bacteria</taxon>
        <taxon>Pseudomonadati</taxon>
        <taxon>Pseudomonadota</taxon>
        <taxon>Alphaproteobacteria</taxon>
        <taxon>Sphingomonadales</taxon>
        <taxon>Sphingomonadaceae</taxon>
        <taxon>Sphingomonas</taxon>
    </lineage>
</organism>
<dbReference type="InterPro" id="IPR024535">
    <property type="entry name" value="RHGA/B-epi-like_pectate_lyase"/>
</dbReference>
<dbReference type="Pfam" id="PF12708">
    <property type="entry name" value="Pect-lyase_RHGA_epim"/>
    <property type="match status" value="2"/>
</dbReference>
<dbReference type="PANTHER" id="PTHR47572">
    <property type="entry name" value="LIPOPROTEIN-RELATED"/>
    <property type="match status" value="1"/>
</dbReference>
<feature type="domain" description="Rhamnogalacturonase A/B/Epimerase-like pectate lyase" evidence="4">
    <location>
        <begin position="391"/>
        <end position="457"/>
    </location>
</feature>
<protein>
    <recommendedName>
        <fullName evidence="7">Gluconolaconase</fullName>
    </recommendedName>
</protein>
<proteinExistence type="predicted"/>
<feature type="domain" description="SMP-30/Gluconolactonase/LRE-like region" evidence="3">
    <location>
        <begin position="951"/>
        <end position="1006"/>
    </location>
</feature>
<dbReference type="PANTHER" id="PTHR47572:SF4">
    <property type="entry name" value="LACTONASE DRP35"/>
    <property type="match status" value="1"/>
</dbReference>
<evidence type="ECO:0000313" key="6">
    <source>
        <dbReference type="Proteomes" id="UP000527143"/>
    </source>
</evidence>
<comment type="caution">
    <text evidence="5">The sequence shown here is derived from an EMBL/GenBank/DDBJ whole genome shotgun (WGS) entry which is preliminary data.</text>
</comment>
<dbReference type="InterPro" id="IPR012334">
    <property type="entry name" value="Pectin_lyas_fold"/>
</dbReference>
<evidence type="ECO:0000256" key="1">
    <source>
        <dbReference type="ARBA" id="ARBA00022801"/>
    </source>
</evidence>
<gene>
    <name evidence="5" type="ORF">FHT02_004127</name>
</gene>